<name>A0A7V1I414_DESA2</name>
<proteinExistence type="predicted"/>
<comment type="caution">
    <text evidence="2">The sequence shown here is derived from an EMBL/GenBank/DDBJ whole genome shotgun (WGS) entry which is preliminary data.</text>
</comment>
<dbReference type="Gene3D" id="1.10.340.30">
    <property type="entry name" value="Hypothetical protein, domain 2"/>
    <property type="match status" value="1"/>
</dbReference>
<evidence type="ECO:0000313" key="2">
    <source>
        <dbReference type="EMBL" id="HEB74081.1"/>
    </source>
</evidence>
<dbReference type="EMBL" id="DRKW01000146">
    <property type="protein sequence ID" value="HEB74081.1"/>
    <property type="molecule type" value="Genomic_DNA"/>
</dbReference>
<keyword evidence="1" id="KW-0175">Coiled coil</keyword>
<dbReference type="GO" id="GO:0003824">
    <property type="term" value="F:catalytic activity"/>
    <property type="evidence" value="ECO:0007669"/>
    <property type="project" value="InterPro"/>
</dbReference>
<evidence type="ECO:0000256" key="1">
    <source>
        <dbReference type="SAM" id="Coils"/>
    </source>
</evidence>
<dbReference type="AlphaFoldDB" id="A0A7V1I414"/>
<dbReference type="InterPro" id="IPR011257">
    <property type="entry name" value="DNA_glycosylase"/>
</dbReference>
<dbReference type="Proteomes" id="UP000886268">
    <property type="component" value="Unassembled WGS sequence"/>
</dbReference>
<accession>A0A7V1I414</accession>
<organism evidence="2">
    <name type="scientific">Desulfofervidus auxilii</name>
    <dbReference type="NCBI Taxonomy" id="1621989"/>
    <lineage>
        <taxon>Bacteria</taxon>
        <taxon>Pseudomonadati</taxon>
        <taxon>Thermodesulfobacteriota</taxon>
        <taxon>Candidatus Desulfofervidia</taxon>
        <taxon>Candidatus Desulfofervidales</taxon>
        <taxon>Candidatus Desulfofervidaceae</taxon>
        <taxon>Candidatus Desulfofervidus</taxon>
    </lineage>
</organism>
<protein>
    <recommendedName>
        <fullName evidence="3">DNA methylase</fullName>
    </recommendedName>
</protein>
<dbReference type="SUPFAM" id="SSF48150">
    <property type="entry name" value="DNA-glycosylase"/>
    <property type="match status" value="1"/>
</dbReference>
<dbReference type="GO" id="GO:0006281">
    <property type="term" value="P:DNA repair"/>
    <property type="evidence" value="ECO:0007669"/>
    <property type="project" value="InterPro"/>
</dbReference>
<feature type="coiled-coil region" evidence="1">
    <location>
        <begin position="97"/>
        <end position="124"/>
    </location>
</feature>
<reference evidence="2" key="1">
    <citation type="journal article" date="2020" name="mSystems">
        <title>Genome- and Community-Level Interaction Insights into Carbon Utilization and Element Cycling Functions of Hydrothermarchaeota in Hydrothermal Sediment.</title>
        <authorList>
            <person name="Zhou Z."/>
            <person name="Liu Y."/>
            <person name="Xu W."/>
            <person name="Pan J."/>
            <person name="Luo Z.H."/>
            <person name="Li M."/>
        </authorList>
    </citation>
    <scope>NUCLEOTIDE SEQUENCE [LARGE SCALE GENOMIC DNA]</scope>
    <source>
        <strain evidence="2">HyVt-45</strain>
    </source>
</reference>
<evidence type="ECO:0008006" key="3">
    <source>
        <dbReference type="Google" id="ProtNLM"/>
    </source>
</evidence>
<gene>
    <name evidence="2" type="ORF">ENJ03_02545</name>
</gene>
<sequence length="200" mass="23837">MQIDIKRLEKSELYSEELGIYLKENNDKEIFKWFLASILFGTRISETIAKNTYKTFERYSLLQPRKILKAGWDFLVNPIMREGGYVRYDEKTSTQILRNCETLLQKYRGSLNELHKEAQNSKDLEDKLTNFYGIGPVTTNIFLRELRPFWEKSNPEPLPIVKKIARKYEINLDKYNRKSLTFVRIEAGLIRLRKEIKNFK</sequence>